<dbReference type="InterPro" id="IPR053160">
    <property type="entry name" value="MFS_DHA3_Transporter"/>
</dbReference>
<feature type="transmembrane region" description="Helical" evidence="1">
    <location>
        <begin position="160"/>
        <end position="178"/>
    </location>
</feature>
<name>A0A5J4KFZ5_9CHLR</name>
<dbReference type="Proteomes" id="UP000334820">
    <property type="component" value="Unassembled WGS sequence"/>
</dbReference>
<keyword evidence="1" id="KW-0812">Transmembrane</keyword>
<feature type="transmembrane region" description="Helical" evidence="1">
    <location>
        <begin position="184"/>
        <end position="204"/>
    </location>
</feature>
<reference evidence="2 3" key="1">
    <citation type="journal article" date="2019" name="Int. J. Syst. Evol. Microbiol.">
        <title>Thermogemmatispora aurantia sp. nov. and Thermogemmatispora argillosa sp. nov., within the class Ktedonobacteria, and emended description of the genus Thermogemmatispora.</title>
        <authorList>
            <person name="Zheng Y."/>
            <person name="Wang C.M."/>
            <person name="Sakai Y."/>
            <person name="Abe K."/>
            <person name="Yokota A."/>
            <person name="Yabe S."/>
        </authorList>
    </citation>
    <scope>NUCLEOTIDE SEQUENCE [LARGE SCALE GENOMIC DNA]</scope>
    <source>
        <strain evidence="2 3">A1-2</strain>
    </source>
</reference>
<dbReference type="EMBL" id="BKZV01000009">
    <property type="protein sequence ID" value="GER85672.1"/>
    <property type="molecule type" value="Genomic_DNA"/>
</dbReference>
<feature type="transmembrane region" description="Helical" evidence="1">
    <location>
        <begin position="355"/>
        <end position="374"/>
    </location>
</feature>
<keyword evidence="3" id="KW-1185">Reference proteome</keyword>
<keyword evidence="1" id="KW-0472">Membrane</keyword>
<dbReference type="Pfam" id="PF07690">
    <property type="entry name" value="MFS_1"/>
    <property type="match status" value="1"/>
</dbReference>
<evidence type="ECO:0000313" key="2">
    <source>
        <dbReference type="EMBL" id="GER85672.1"/>
    </source>
</evidence>
<dbReference type="AlphaFoldDB" id="A0A5J4KFZ5"/>
<evidence type="ECO:0000256" key="1">
    <source>
        <dbReference type="SAM" id="Phobius"/>
    </source>
</evidence>
<dbReference type="PANTHER" id="PTHR23530">
    <property type="entry name" value="TRANSPORT PROTEIN-RELATED"/>
    <property type="match status" value="1"/>
</dbReference>
<comment type="caution">
    <text evidence="2">The sequence shown here is derived from an EMBL/GenBank/DDBJ whole genome shotgun (WGS) entry which is preliminary data.</text>
</comment>
<feature type="transmembrane region" description="Helical" evidence="1">
    <location>
        <begin position="264"/>
        <end position="285"/>
    </location>
</feature>
<dbReference type="SUPFAM" id="SSF103473">
    <property type="entry name" value="MFS general substrate transporter"/>
    <property type="match status" value="1"/>
</dbReference>
<dbReference type="Gene3D" id="1.20.1250.20">
    <property type="entry name" value="MFS general substrate transporter like domains"/>
    <property type="match status" value="1"/>
</dbReference>
<feature type="transmembrane region" description="Helical" evidence="1">
    <location>
        <begin position="297"/>
        <end position="317"/>
    </location>
</feature>
<feature type="transmembrane region" description="Helical" evidence="1">
    <location>
        <begin position="386"/>
        <end position="407"/>
    </location>
</feature>
<dbReference type="InterPro" id="IPR036259">
    <property type="entry name" value="MFS_trans_sf"/>
</dbReference>
<dbReference type="RefSeq" id="WP_151730109.1">
    <property type="nucleotide sequence ID" value="NZ_BKZV01000009.1"/>
</dbReference>
<gene>
    <name evidence="2" type="ORF">KTAU_43060</name>
</gene>
<feature type="transmembrane region" description="Helical" evidence="1">
    <location>
        <begin position="231"/>
        <end position="252"/>
    </location>
</feature>
<protein>
    <recommendedName>
        <fullName evidence="4">MFS transporter</fullName>
    </recommendedName>
</protein>
<sequence length="418" mass="45409">MEKQIECQKQEALPARPLARGARLRLLLAYDGYNLATNATLSSAVWMIYLARHGYSPLVIGLLEMTLHVTKLCAEIPTGIYADLLGRRRSLFVYCSLSAAAMLFLSLPLWPSIALSFVLWGLAFAFRGGAEEALLWGLARRLVAHEGQQQGYYSRLISRMYLLALVAEAASTSVGGLLGQVQEALPFLVQAALAVLAMLPLLALPEERGTSERQPLRHLLQGLRAVRSDRVLVGLLLLAGLVEGCGLTIYYYHQLYLSSLGLTLAQVGLVIAASQVISFGCTALAPTLLAHMRGSHLLAGLLLALAGGLLLMSLPLVPLSLVGFLMLFQGAYALWQPVVSTWLNERSPEAQRATVLSLQTGLFSAAMVTLFPLFGLGLGAMSYRSLYRALALLAGCGLLMASLRFLWSRRSRRRGSQR</sequence>
<feature type="transmembrane region" description="Helical" evidence="1">
    <location>
        <begin position="91"/>
        <end position="111"/>
    </location>
</feature>
<feature type="transmembrane region" description="Helical" evidence="1">
    <location>
        <begin position="323"/>
        <end position="343"/>
    </location>
</feature>
<feature type="transmembrane region" description="Helical" evidence="1">
    <location>
        <begin position="117"/>
        <end position="139"/>
    </location>
</feature>
<evidence type="ECO:0008006" key="4">
    <source>
        <dbReference type="Google" id="ProtNLM"/>
    </source>
</evidence>
<evidence type="ECO:0000313" key="3">
    <source>
        <dbReference type="Proteomes" id="UP000334820"/>
    </source>
</evidence>
<dbReference type="InterPro" id="IPR011701">
    <property type="entry name" value="MFS"/>
</dbReference>
<dbReference type="PANTHER" id="PTHR23530:SF1">
    <property type="entry name" value="PERMEASE, MAJOR FACILITATOR SUPERFAMILY-RELATED"/>
    <property type="match status" value="1"/>
</dbReference>
<organism evidence="2 3">
    <name type="scientific">Thermogemmatispora aurantia</name>
    <dbReference type="NCBI Taxonomy" id="2045279"/>
    <lineage>
        <taxon>Bacteria</taxon>
        <taxon>Bacillati</taxon>
        <taxon>Chloroflexota</taxon>
        <taxon>Ktedonobacteria</taxon>
        <taxon>Thermogemmatisporales</taxon>
        <taxon>Thermogemmatisporaceae</taxon>
        <taxon>Thermogemmatispora</taxon>
    </lineage>
</organism>
<dbReference type="GO" id="GO:0022857">
    <property type="term" value="F:transmembrane transporter activity"/>
    <property type="evidence" value="ECO:0007669"/>
    <property type="project" value="InterPro"/>
</dbReference>
<accession>A0A5J4KFZ5</accession>
<proteinExistence type="predicted"/>
<keyword evidence="1" id="KW-1133">Transmembrane helix</keyword>